<dbReference type="InterPro" id="IPR037483">
    <property type="entry name" value="YjjU-like"/>
</dbReference>
<dbReference type="Gene3D" id="3.40.1090.10">
    <property type="entry name" value="Cytosolic phospholipase A2 catalytic domain"/>
    <property type="match status" value="2"/>
</dbReference>
<evidence type="ECO:0000259" key="5">
    <source>
        <dbReference type="PROSITE" id="PS51635"/>
    </source>
</evidence>
<dbReference type="EMBL" id="DXEX01000129">
    <property type="protein sequence ID" value="HIX59176.1"/>
    <property type="molecule type" value="Genomic_DNA"/>
</dbReference>
<dbReference type="PANTHER" id="PTHR14226">
    <property type="entry name" value="NEUROPATHY TARGET ESTERASE/SWISS CHEESE D.MELANOGASTER"/>
    <property type="match status" value="1"/>
</dbReference>
<evidence type="ECO:0000256" key="1">
    <source>
        <dbReference type="ARBA" id="ARBA00022801"/>
    </source>
</evidence>
<sequence length="284" mass="32902">MNASGIVLEGGALRGIFTAGVLDYLMEKEFYFPYVIGVSAGACNAVDYVSRQPGRTRECLIPQTKEDHLISLRKTLKNRSLFDMDLLFDVYPNEKIPFDFETYFHSSMQCELVVTNCLTGQAEYLNERSSRDRLMKICRASSSIPIASPMVRVNGVPYLDGGIADSIPVLRSLKTGHRKNVVVLTRNYGYRKRPPRKSRGLYRTAFQQYPEFYRAVCRRAYHYNKTLSYVEKWEKEGKIFVLRPEIPEVSRMERDSKVLQNFYQHGYDQMAEKYEAMLAFLKEK</sequence>
<dbReference type="PANTHER" id="PTHR14226:SF25">
    <property type="entry name" value="PHOSPHOESTERASE"/>
    <property type="match status" value="1"/>
</dbReference>
<reference evidence="6" key="2">
    <citation type="submission" date="2021-04" db="EMBL/GenBank/DDBJ databases">
        <authorList>
            <person name="Gilroy R."/>
        </authorList>
    </citation>
    <scope>NUCLEOTIDE SEQUENCE</scope>
    <source>
        <strain evidence="6">ChiSjej1B19-8411</strain>
    </source>
</reference>
<dbReference type="GO" id="GO:0016042">
    <property type="term" value="P:lipid catabolic process"/>
    <property type="evidence" value="ECO:0007669"/>
    <property type="project" value="UniProtKB-UniRule"/>
</dbReference>
<dbReference type="CDD" id="cd07208">
    <property type="entry name" value="Pat_hypo_Ecoli_yjju_like"/>
    <property type="match status" value="1"/>
</dbReference>
<evidence type="ECO:0000256" key="2">
    <source>
        <dbReference type="ARBA" id="ARBA00022963"/>
    </source>
</evidence>
<proteinExistence type="predicted"/>
<feature type="short sequence motif" description="DGA/G" evidence="4">
    <location>
        <begin position="160"/>
        <end position="162"/>
    </location>
</feature>
<protein>
    <submittedName>
        <fullName evidence="6">Patatin family protein</fullName>
    </submittedName>
</protein>
<dbReference type="PROSITE" id="PS51635">
    <property type="entry name" value="PNPLA"/>
    <property type="match status" value="1"/>
</dbReference>
<dbReference type="GO" id="GO:0016787">
    <property type="term" value="F:hydrolase activity"/>
    <property type="evidence" value="ECO:0007669"/>
    <property type="project" value="UniProtKB-UniRule"/>
</dbReference>
<evidence type="ECO:0000313" key="6">
    <source>
        <dbReference type="EMBL" id="HIX59176.1"/>
    </source>
</evidence>
<evidence type="ECO:0000256" key="4">
    <source>
        <dbReference type="PROSITE-ProRule" id="PRU01161"/>
    </source>
</evidence>
<keyword evidence="3 4" id="KW-0443">Lipid metabolism</keyword>
<organism evidence="6 7">
    <name type="scientific">Candidatus Blautia gallistercoris</name>
    <dbReference type="NCBI Taxonomy" id="2838490"/>
    <lineage>
        <taxon>Bacteria</taxon>
        <taxon>Bacillati</taxon>
        <taxon>Bacillota</taxon>
        <taxon>Clostridia</taxon>
        <taxon>Lachnospirales</taxon>
        <taxon>Lachnospiraceae</taxon>
        <taxon>Blautia</taxon>
    </lineage>
</organism>
<dbReference type="Proteomes" id="UP000886817">
    <property type="component" value="Unassembled WGS sequence"/>
</dbReference>
<dbReference type="Pfam" id="PF01734">
    <property type="entry name" value="Patatin"/>
    <property type="match status" value="1"/>
</dbReference>
<keyword evidence="2 4" id="KW-0442">Lipid degradation</keyword>
<feature type="short sequence motif" description="GXSXG" evidence="4">
    <location>
        <begin position="37"/>
        <end position="41"/>
    </location>
</feature>
<dbReference type="InterPro" id="IPR016035">
    <property type="entry name" value="Acyl_Trfase/lysoPLipase"/>
</dbReference>
<dbReference type="SUPFAM" id="SSF52151">
    <property type="entry name" value="FabD/lysophospholipase-like"/>
    <property type="match status" value="1"/>
</dbReference>
<feature type="active site" description="Nucleophile" evidence="4">
    <location>
        <position position="39"/>
    </location>
</feature>
<accession>A0A9D1WHC1</accession>
<feature type="domain" description="PNPLA" evidence="5">
    <location>
        <begin position="6"/>
        <end position="173"/>
    </location>
</feature>
<dbReference type="InterPro" id="IPR002641">
    <property type="entry name" value="PNPLA_dom"/>
</dbReference>
<comment type="caution">
    <text evidence="6">The sequence shown here is derived from an EMBL/GenBank/DDBJ whole genome shotgun (WGS) entry which is preliminary data.</text>
</comment>
<evidence type="ECO:0000313" key="7">
    <source>
        <dbReference type="Proteomes" id="UP000886817"/>
    </source>
</evidence>
<evidence type="ECO:0000256" key="3">
    <source>
        <dbReference type="ARBA" id="ARBA00023098"/>
    </source>
</evidence>
<dbReference type="InterPro" id="IPR045943">
    <property type="entry name" value="DUF6363"/>
</dbReference>
<dbReference type="InterPro" id="IPR050301">
    <property type="entry name" value="NTE"/>
</dbReference>
<gene>
    <name evidence="6" type="ORF">IAA45_05615</name>
</gene>
<reference evidence="6" key="1">
    <citation type="journal article" date="2021" name="PeerJ">
        <title>Extensive microbial diversity within the chicken gut microbiome revealed by metagenomics and culture.</title>
        <authorList>
            <person name="Gilroy R."/>
            <person name="Ravi A."/>
            <person name="Getino M."/>
            <person name="Pursley I."/>
            <person name="Horton D.L."/>
            <person name="Alikhan N.F."/>
            <person name="Baker D."/>
            <person name="Gharbi K."/>
            <person name="Hall N."/>
            <person name="Watson M."/>
            <person name="Adriaenssens E.M."/>
            <person name="Foster-Nyarko E."/>
            <person name="Jarju S."/>
            <person name="Secka A."/>
            <person name="Antonio M."/>
            <person name="Oren A."/>
            <person name="Chaudhuri R.R."/>
            <person name="La Ragione R."/>
            <person name="Hildebrand F."/>
            <person name="Pallen M.J."/>
        </authorList>
    </citation>
    <scope>NUCLEOTIDE SEQUENCE</scope>
    <source>
        <strain evidence="6">ChiSjej1B19-8411</strain>
    </source>
</reference>
<comment type="caution">
    <text evidence="4">Lacks conserved residue(s) required for the propagation of feature annotation.</text>
</comment>
<dbReference type="AlphaFoldDB" id="A0A9D1WHC1"/>
<dbReference type="Pfam" id="PF19890">
    <property type="entry name" value="DUF6363"/>
    <property type="match status" value="1"/>
</dbReference>
<name>A0A9D1WHC1_9FIRM</name>
<feature type="active site" description="Proton acceptor" evidence="4">
    <location>
        <position position="160"/>
    </location>
</feature>
<keyword evidence="1 4" id="KW-0378">Hydrolase</keyword>